<dbReference type="Proteomes" id="UP000824150">
    <property type="component" value="Unassembled WGS sequence"/>
</dbReference>
<dbReference type="Pfam" id="PF00126">
    <property type="entry name" value="HTH_1"/>
    <property type="match status" value="1"/>
</dbReference>
<dbReference type="Gene3D" id="3.40.190.10">
    <property type="entry name" value="Periplasmic binding protein-like II"/>
    <property type="match status" value="2"/>
</dbReference>
<organism evidence="6 7">
    <name type="scientific">Candidatus Anaerobiospirillum merdipullorum</name>
    <dbReference type="NCBI Taxonomy" id="2838450"/>
    <lineage>
        <taxon>Bacteria</taxon>
        <taxon>Pseudomonadati</taxon>
        <taxon>Pseudomonadota</taxon>
        <taxon>Gammaproteobacteria</taxon>
        <taxon>Aeromonadales</taxon>
        <taxon>Succinivibrionaceae</taxon>
        <taxon>Anaerobiospirillum</taxon>
    </lineage>
</organism>
<dbReference type="GO" id="GO:0000976">
    <property type="term" value="F:transcription cis-regulatory region binding"/>
    <property type="evidence" value="ECO:0007669"/>
    <property type="project" value="TreeGrafter"/>
</dbReference>
<evidence type="ECO:0000256" key="3">
    <source>
        <dbReference type="ARBA" id="ARBA00023125"/>
    </source>
</evidence>
<dbReference type="PANTHER" id="PTHR30126:SF81">
    <property type="entry name" value="HTH-TYPE TRANSCRIPTIONAL REGULATOR ILVY"/>
    <property type="match status" value="1"/>
</dbReference>
<dbReference type="SUPFAM" id="SSF53850">
    <property type="entry name" value="Periplasmic binding protein-like II"/>
    <property type="match status" value="1"/>
</dbReference>
<dbReference type="InterPro" id="IPR000847">
    <property type="entry name" value="LysR_HTH_N"/>
</dbReference>
<sequence length="309" mass="33970">MINLDDAAAFVRICETENLTRAAQLSQVSPSTLSRSLNRLEDELQVKLCARDQKGIALTAAGRRFRDFAYKWLDEYQTMVTDLKVSENSLLGSVKLYCSVSASYIFIPRLLSELRLDHPQIEVNLETGDPANALDILQADGIDFVIAALPDKLPPEILAVPLVTFPLVLIAPKAPVQPLPGLSGNQVDLARTPFILAEHGQLRYEVDAWLKSQQLKPHIYAEVAGHEAIVSLCALGFGVAVAPKLVVELSPFKNDVTILQAPHLPDFRLALCCLQSRAHEPILQACIKVAQKSAPTFSAELTRRRPLPL</sequence>
<evidence type="ECO:0000313" key="6">
    <source>
        <dbReference type="EMBL" id="MBU3826779.1"/>
    </source>
</evidence>
<keyword evidence="3" id="KW-0238">DNA-binding</keyword>
<dbReference type="AlphaFoldDB" id="A0A9E2KMQ5"/>
<keyword evidence="2" id="KW-0805">Transcription regulation</keyword>
<reference evidence="6" key="2">
    <citation type="submission" date="2021-04" db="EMBL/GenBank/DDBJ databases">
        <authorList>
            <person name="Gilroy R."/>
        </authorList>
    </citation>
    <scope>NUCLEOTIDE SEQUENCE</scope>
    <source>
        <strain evidence="6">687</strain>
    </source>
</reference>
<name>A0A9E2KMQ5_9GAMM</name>
<protein>
    <submittedName>
        <fullName evidence="6">HTH-type transcriptional activator IlvY</fullName>
    </submittedName>
</protein>
<accession>A0A9E2KMQ5</accession>
<dbReference type="InterPro" id="IPR036390">
    <property type="entry name" value="WH_DNA-bd_sf"/>
</dbReference>
<evidence type="ECO:0000259" key="5">
    <source>
        <dbReference type="PROSITE" id="PS50931"/>
    </source>
</evidence>
<proteinExistence type="inferred from homology"/>
<dbReference type="InterPro" id="IPR005119">
    <property type="entry name" value="LysR_subst-bd"/>
</dbReference>
<evidence type="ECO:0000256" key="2">
    <source>
        <dbReference type="ARBA" id="ARBA00023015"/>
    </source>
</evidence>
<evidence type="ECO:0000313" key="7">
    <source>
        <dbReference type="Proteomes" id="UP000824150"/>
    </source>
</evidence>
<comment type="caution">
    <text evidence="6">The sequence shown here is derived from an EMBL/GenBank/DDBJ whole genome shotgun (WGS) entry which is preliminary data.</text>
</comment>
<comment type="similarity">
    <text evidence="1">Belongs to the LysR transcriptional regulatory family.</text>
</comment>
<evidence type="ECO:0000256" key="4">
    <source>
        <dbReference type="ARBA" id="ARBA00023163"/>
    </source>
</evidence>
<dbReference type="PROSITE" id="PS50931">
    <property type="entry name" value="HTH_LYSR"/>
    <property type="match status" value="1"/>
</dbReference>
<dbReference type="Gene3D" id="1.10.10.10">
    <property type="entry name" value="Winged helix-like DNA-binding domain superfamily/Winged helix DNA-binding domain"/>
    <property type="match status" value="1"/>
</dbReference>
<dbReference type="PANTHER" id="PTHR30126">
    <property type="entry name" value="HTH-TYPE TRANSCRIPTIONAL REGULATOR"/>
    <property type="match status" value="1"/>
</dbReference>
<keyword evidence="4" id="KW-0804">Transcription</keyword>
<feature type="domain" description="HTH lysR-type" evidence="5">
    <location>
        <begin position="2"/>
        <end position="59"/>
    </location>
</feature>
<gene>
    <name evidence="6" type="primary">ilvY</name>
    <name evidence="6" type="ORF">IAA31_04745</name>
</gene>
<dbReference type="Pfam" id="PF03466">
    <property type="entry name" value="LysR_substrate"/>
    <property type="match status" value="1"/>
</dbReference>
<dbReference type="EMBL" id="JAHLFG010000051">
    <property type="protein sequence ID" value="MBU3826779.1"/>
    <property type="molecule type" value="Genomic_DNA"/>
</dbReference>
<dbReference type="InterPro" id="IPR036388">
    <property type="entry name" value="WH-like_DNA-bd_sf"/>
</dbReference>
<reference evidence="6" key="1">
    <citation type="journal article" date="2021" name="PeerJ">
        <title>Extensive microbial diversity within the chicken gut microbiome revealed by metagenomics and culture.</title>
        <authorList>
            <person name="Gilroy R."/>
            <person name="Ravi A."/>
            <person name="Getino M."/>
            <person name="Pursley I."/>
            <person name="Horton D.L."/>
            <person name="Alikhan N.F."/>
            <person name="Baker D."/>
            <person name="Gharbi K."/>
            <person name="Hall N."/>
            <person name="Watson M."/>
            <person name="Adriaenssens E.M."/>
            <person name="Foster-Nyarko E."/>
            <person name="Jarju S."/>
            <person name="Secka A."/>
            <person name="Antonio M."/>
            <person name="Oren A."/>
            <person name="Chaudhuri R.R."/>
            <person name="La Ragione R."/>
            <person name="Hildebrand F."/>
            <person name="Pallen M.J."/>
        </authorList>
    </citation>
    <scope>NUCLEOTIDE SEQUENCE</scope>
    <source>
        <strain evidence="6">687</strain>
    </source>
</reference>
<dbReference type="GO" id="GO:0003700">
    <property type="term" value="F:DNA-binding transcription factor activity"/>
    <property type="evidence" value="ECO:0007669"/>
    <property type="project" value="InterPro"/>
</dbReference>
<dbReference type="SUPFAM" id="SSF46785">
    <property type="entry name" value="Winged helix' DNA-binding domain"/>
    <property type="match status" value="1"/>
</dbReference>
<evidence type="ECO:0000256" key="1">
    <source>
        <dbReference type="ARBA" id="ARBA00009437"/>
    </source>
</evidence>
<dbReference type="NCBIfam" id="NF008722">
    <property type="entry name" value="PRK11716.1"/>
    <property type="match status" value="1"/>
</dbReference>